<dbReference type="PANTHER" id="PTHR23416">
    <property type="entry name" value="SIALIC ACID SYNTHASE-RELATED"/>
    <property type="match status" value="1"/>
</dbReference>
<accession>A0A938WMI5</accession>
<sequence>MRIIKRASEFIGWILSFIFPASAPMLLRATVSHAYTGFFKRHFAAIGKDTVIAYRAGNLKGLDMISIGEHTRISADAQLTAWEKPGDKRPCVKIRIGNNCNLRNGIHITAVNGITIGDNLLTGTNVLITDNSHGQSNANDMLAAPEDRQVISKGEVVIGNNVWIGNNVCVMPGVHIGDGAIIGANSIVTKDIPSMCVAAGIPAKIIRNNQNQSI</sequence>
<evidence type="ECO:0000256" key="1">
    <source>
        <dbReference type="ARBA" id="ARBA00022679"/>
    </source>
</evidence>
<dbReference type="InterPro" id="IPR051159">
    <property type="entry name" value="Hexapeptide_acetyltransf"/>
</dbReference>
<reference evidence="4 5" key="1">
    <citation type="journal article" date="2021" name="Sci. Rep.">
        <title>The distribution of antibiotic resistance genes in chicken gut microbiota commensals.</title>
        <authorList>
            <person name="Juricova H."/>
            <person name="Matiasovicova J."/>
            <person name="Kubasova T."/>
            <person name="Cejkova D."/>
            <person name="Rychlik I."/>
        </authorList>
    </citation>
    <scope>NUCLEOTIDE SEQUENCE [LARGE SCALE GENOMIC DNA]</scope>
    <source>
        <strain evidence="4 5">An819</strain>
    </source>
</reference>
<dbReference type="Gene3D" id="2.160.10.10">
    <property type="entry name" value="Hexapeptide repeat proteins"/>
    <property type="match status" value="1"/>
</dbReference>
<dbReference type="SUPFAM" id="SSF51161">
    <property type="entry name" value="Trimeric LpxA-like enzymes"/>
    <property type="match status" value="1"/>
</dbReference>
<dbReference type="Proteomes" id="UP000764045">
    <property type="component" value="Unassembled WGS sequence"/>
</dbReference>
<dbReference type="EMBL" id="JACJJL010000011">
    <property type="protein sequence ID" value="MBM6661687.1"/>
    <property type="molecule type" value="Genomic_DNA"/>
</dbReference>
<evidence type="ECO:0000256" key="2">
    <source>
        <dbReference type="ARBA" id="ARBA00022737"/>
    </source>
</evidence>
<organism evidence="4 5">
    <name type="scientific">Marseilla massiliensis</name>
    <dbReference type="NCBI Taxonomy" id="1841864"/>
    <lineage>
        <taxon>Bacteria</taxon>
        <taxon>Pseudomonadati</taxon>
        <taxon>Bacteroidota</taxon>
        <taxon>Bacteroidia</taxon>
        <taxon>Bacteroidales</taxon>
        <taxon>Prevotellaceae</taxon>
        <taxon>Marseilla</taxon>
    </lineage>
</organism>
<keyword evidence="2" id="KW-0677">Repeat</keyword>
<dbReference type="RefSeq" id="WP_205109375.1">
    <property type="nucleotide sequence ID" value="NZ_JACJJL010000011.1"/>
</dbReference>
<gene>
    <name evidence="4" type="ORF">H6B30_07980</name>
</gene>
<evidence type="ECO:0000256" key="3">
    <source>
        <dbReference type="ARBA" id="ARBA00023315"/>
    </source>
</evidence>
<dbReference type="Pfam" id="PF00132">
    <property type="entry name" value="Hexapep"/>
    <property type="match status" value="1"/>
</dbReference>
<dbReference type="InterPro" id="IPR011004">
    <property type="entry name" value="Trimer_LpxA-like_sf"/>
</dbReference>
<keyword evidence="3 4" id="KW-0012">Acyltransferase</keyword>
<proteinExistence type="predicted"/>
<comment type="caution">
    <text evidence="4">The sequence shown here is derived from an EMBL/GenBank/DDBJ whole genome shotgun (WGS) entry which is preliminary data.</text>
</comment>
<evidence type="ECO:0000313" key="4">
    <source>
        <dbReference type="EMBL" id="MBM6661687.1"/>
    </source>
</evidence>
<keyword evidence="1" id="KW-0808">Transferase</keyword>
<dbReference type="GO" id="GO:0016746">
    <property type="term" value="F:acyltransferase activity"/>
    <property type="evidence" value="ECO:0007669"/>
    <property type="project" value="UniProtKB-KW"/>
</dbReference>
<dbReference type="InterPro" id="IPR018357">
    <property type="entry name" value="Hexapep_transf_CS"/>
</dbReference>
<keyword evidence="5" id="KW-1185">Reference proteome</keyword>
<dbReference type="PANTHER" id="PTHR23416:SF78">
    <property type="entry name" value="LIPOPOLYSACCHARIDE BIOSYNTHESIS O-ACETYL TRANSFERASE WBBJ-RELATED"/>
    <property type="match status" value="1"/>
</dbReference>
<dbReference type="AlphaFoldDB" id="A0A938WMI5"/>
<dbReference type="PROSITE" id="PS00101">
    <property type="entry name" value="HEXAPEP_TRANSFERASES"/>
    <property type="match status" value="1"/>
</dbReference>
<dbReference type="InterPro" id="IPR001451">
    <property type="entry name" value="Hexapep"/>
</dbReference>
<evidence type="ECO:0000313" key="5">
    <source>
        <dbReference type="Proteomes" id="UP000764045"/>
    </source>
</evidence>
<name>A0A938WMI5_9BACT</name>
<dbReference type="CDD" id="cd04647">
    <property type="entry name" value="LbH_MAT_like"/>
    <property type="match status" value="1"/>
</dbReference>
<protein>
    <submittedName>
        <fullName evidence="4">Acyltransferase</fullName>
    </submittedName>
</protein>